<dbReference type="STRING" id="483216.BACEGG_03700"/>
<dbReference type="Pfam" id="PF17132">
    <property type="entry name" value="Glyco_hydro_106"/>
    <property type="match status" value="1"/>
</dbReference>
<dbReference type="InterPro" id="IPR008979">
    <property type="entry name" value="Galactose-bd-like_sf"/>
</dbReference>
<dbReference type="PANTHER" id="PTHR36848">
    <property type="entry name" value="DNA-BINDING PROTEIN (PUTATIVE SECRETED PROTEIN)-RELATED"/>
    <property type="match status" value="1"/>
</dbReference>
<dbReference type="EMBL" id="UFSX01000002">
    <property type="protein sequence ID" value="SUV43590.1"/>
    <property type="molecule type" value="Genomic_DNA"/>
</dbReference>
<dbReference type="OrthoDB" id="9761519at2"/>
<dbReference type="SUPFAM" id="SSF49785">
    <property type="entry name" value="Galactose-binding domain-like"/>
    <property type="match status" value="1"/>
</dbReference>
<dbReference type="InterPro" id="IPR053161">
    <property type="entry name" value="Ulvan_degrading_GH"/>
</dbReference>
<dbReference type="GO" id="GO:0016787">
    <property type="term" value="F:hydrolase activity"/>
    <property type="evidence" value="ECO:0007669"/>
    <property type="project" value="UniProtKB-KW"/>
</dbReference>
<proteinExistence type="predicted"/>
<dbReference type="GeneID" id="93069729"/>
<name>A0A380ZAU5_9BACE</name>
<organism evidence="1 2">
    <name type="scientific">Bacteroides eggerthii</name>
    <dbReference type="NCBI Taxonomy" id="28111"/>
    <lineage>
        <taxon>Bacteria</taxon>
        <taxon>Pseudomonadati</taxon>
        <taxon>Bacteroidota</taxon>
        <taxon>Bacteroidia</taxon>
        <taxon>Bacteroidales</taxon>
        <taxon>Bacteroidaceae</taxon>
        <taxon>Bacteroides</taxon>
    </lineage>
</organism>
<sequence length="1035" mass="118973">MRNRIDKIFLSVWGLFMPLYALGDDYGTFYEKFIDPPKEYRPAPLYVWNTQVTAELINHTMEDLHEQGFGGVFVHPRPGLKNEYLSDEWFSLFQHTLNTGKKLGMNVWVYDENTFPSGFAGGHVNAEMPESYNQGGSIVLYQYNKLPENIDNLYLILKEEAGNYVDVTANFLSERKKNGKYYVYVKSFEPRVAWHGGYSYVDLLYPGVTQKFLEVTGKGYEKVASKDFGKYLPGWFTDEPHVGPPGGGIRWTPDLFDTFYKRWKYDLKSYLPSLSLDVGPWKQVRHDYYQTLLDLFIERWAKPYYEYCSERGLALTGHYWEHAWPEITYGPDNMAMYAWQHVPGIDMLMNQFDEDEPQAQFGNVRSVKEVRSVANQLGRERILCETYGASGWEERFEDFKRLGDWQTVLGVNFMNQHLSHLSLAGDRKYDCPPSFSEHSPWWRHYKNLNDHFSRLSVAMSVGEQINDILVIEPTTTIWMYYVTWASRPQLWNIGRSFQRFVTTLEKSQSEYDLGSEQVISDYGSICNHRFKVGQREYSTVVIPPLTENLNKRTFDLLKEFAKVGGKILAFAIPTLVDGCENREIVSFFQKNKSVIREKELTQEVVDKYLLPKDFRIVSNQGGNLFHHRRKMSDGEVVLLVNSDLNESSKGMVQLAGAGVVELNTFSGKVVDYPNSRSSENVKFDYELSPGGHLLVYVFEKKHHSYQSSPVTTQREYIMPVSPLKINPLADNVLVVDFCDLELADSVHKDIHIYEADQKVFKHFGFPEGNPWGTAIQYKKNIVERDINKHEGFKLTYHFQFDNLFNVSTADWKIVIERSNLYSIAINGIEVSNQTNEWWLDRDFCVLPLGKYICNGVNSLTLSIDSMNLDAEPAPIYVLGDFKLLSAEHGWKMVGLNNKIELGSWRVQGSPFYADAVTYEQSFQVPYCENMGYEVQLGKWNGTVSEVLVNGVSAGIIAFKPYTLDVSKLIRPGINQISVKVVGSNKNLFGPFHNESSIGFVTPNLYKGTVNYPAGKDYMQFDYGLYEPFLLLSKSK</sequence>
<gene>
    <name evidence="1" type="ORF">NCTC11155_02988</name>
</gene>
<dbReference type="Gene3D" id="2.60.120.260">
    <property type="entry name" value="Galactose-binding domain-like"/>
    <property type="match status" value="1"/>
</dbReference>
<dbReference type="AlphaFoldDB" id="A0A380ZAU5"/>
<keyword evidence="1" id="KW-0378">Hydrolase</keyword>
<evidence type="ECO:0000313" key="2">
    <source>
        <dbReference type="Proteomes" id="UP000254424"/>
    </source>
</evidence>
<dbReference type="RefSeq" id="WP_004292325.1">
    <property type="nucleotide sequence ID" value="NZ_CABKNQ010000017.1"/>
</dbReference>
<dbReference type="Proteomes" id="UP000254424">
    <property type="component" value="Unassembled WGS sequence"/>
</dbReference>
<accession>A0A380ZAU5</accession>
<dbReference type="PANTHER" id="PTHR36848:SF2">
    <property type="entry name" value="SECRETED PROTEIN"/>
    <property type="match status" value="1"/>
</dbReference>
<evidence type="ECO:0000313" key="1">
    <source>
        <dbReference type="EMBL" id="SUV43590.1"/>
    </source>
</evidence>
<protein>
    <submittedName>
        <fullName evidence="1">Glycoside hydrolase</fullName>
    </submittedName>
</protein>
<reference evidence="1 2" key="1">
    <citation type="submission" date="2018-06" db="EMBL/GenBank/DDBJ databases">
        <authorList>
            <consortium name="Pathogen Informatics"/>
            <person name="Doyle S."/>
        </authorList>
    </citation>
    <scope>NUCLEOTIDE SEQUENCE [LARGE SCALE GENOMIC DNA]</scope>
    <source>
        <strain evidence="1 2">NCTC11155</strain>
    </source>
</reference>